<sequence length="573" mass="65055">MSSSDLHTSTGPTYYNISNDTQIILLSEPGIIPFLPDVVNFIAPNATECVCQDLQIEDYTSSYEWFNFILIILALPSLSVFGVLTNFINIYIYSRHQMQNSANTYLLFLGCSDFLVIVTGLFIFWIDSARSYIQELARGPYTTVYTLPFGYMAQTCSIYFTVAAAVDCYVKVCWKNVSGKYCTVSTARKICGSVTLGSILYNSLRFPQFNLRSCLHSGSQEVVIEICPTTLFFTINTIYNIYMYMVLMTLLPFMLLLVLNAFIVVKQSMKNDNEQIRKLSNSEDLPNNNIETKTISIVDVKSEKKQNAGDDTVTMIMVVVLFLCCNTLALIVNLIETFFEPDPLLLNFLSDASNFLVILNSSVNCVIYIIFNKEYREEFLSLFSKAKLLCCNKRNCSEHPLTNNIIKDTKLMFNEEELSACEKTELSSPVWKPQTLSNGTIQDNFNIYENSWNNEIKRIPQYTCYNPENYELLLVDEDYEADSGLGGDSNGELQVPSEPVIKGNKYQNLSINPSISPPVSPYTKKSQQYVRHSLDKVSKLDNIKSNRKNVQIQTEYKENKPNKRVVSVAMTSL</sequence>
<dbReference type="PRINTS" id="PR00237">
    <property type="entry name" value="GPCRRHODOPSN"/>
</dbReference>
<feature type="transmembrane region" description="Helical" evidence="5">
    <location>
        <begin position="352"/>
        <end position="371"/>
    </location>
</feature>
<evidence type="ECO:0000256" key="3">
    <source>
        <dbReference type="ARBA" id="ARBA00022989"/>
    </source>
</evidence>
<organism evidence="7 8">
    <name type="scientific">Parastrongyloides trichosuri</name>
    <name type="common">Possum-specific nematode worm</name>
    <dbReference type="NCBI Taxonomy" id="131310"/>
    <lineage>
        <taxon>Eukaryota</taxon>
        <taxon>Metazoa</taxon>
        <taxon>Ecdysozoa</taxon>
        <taxon>Nematoda</taxon>
        <taxon>Chromadorea</taxon>
        <taxon>Rhabditida</taxon>
        <taxon>Tylenchina</taxon>
        <taxon>Panagrolaimomorpha</taxon>
        <taxon>Strongyloidoidea</taxon>
        <taxon>Strongyloididae</taxon>
        <taxon>Parastrongyloides</taxon>
    </lineage>
</organism>
<protein>
    <submittedName>
        <fullName evidence="8">G_PROTEIN_RECEP_F1_2 domain-containing protein</fullName>
    </submittedName>
</protein>
<feature type="transmembrane region" description="Helical" evidence="5">
    <location>
        <begin position="68"/>
        <end position="93"/>
    </location>
</feature>
<keyword evidence="2 5" id="KW-0812">Transmembrane</keyword>
<dbReference type="Pfam" id="PF00001">
    <property type="entry name" value="7tm_1"/>
    <property type="match status" value="1"/>
</dbReference>
<dbReference type="InterPro" id="IPR053326">
    <property type="entry name" value="GPCR1-like"/>
</dbReference>
<keyword evidence="4 5" id="KW-0472">Membrane</keyword>
<dbReference type="GO" id="GO:0004930">
    <property type="term" value="F:G protein-coupled receptor activity"/>
    <property type="evidence" value="ECO:0007669"/>
    <property type="project" value="InterPro"/>
</dbReference>
<evidence type="ECO:0000256" key="1">
    <source>
        <dbReference type="ARBA" id="ARBA00004370"/>
    </source>
</evidence>
<proteinExistence type="predicted"/>
<dbReference type="CDD" id="cd14978">
    <property type="entry name" value="7tmA_FMRFamide_R-like"/>
    <property type="match status" value="1"/>
</dbReference>
<evidence type="ECO:0000256" key="4">
    <source>
        <dbReference type="ARBA" id="ARBA00023136"/>
    </source>
</evidence>
<feature type="transmembrane region" description="Helical" evidence="5">
    <location>
        <begin position="105"/>
        <end position="126"/>
    </location>
</feature>
<feature type="domain" description="G-protein coupled receptors family 1 profile" evidence="6">
    <location>
        <begin position="85"/>
        <end position="368"/>
    </location>
</feature>
<evidence type="ECO:0000259" key="6">
    <source>
        <dbReference type="PROSITE" id="PS50262"/>
    </source>
</evidence>
<dbReference type="Proteomes" id="UP000038045">
    <property type="component" value="Unplaced"/>
</dbReference>
<evidence type="ECO:0000313" key="7">
    <source>
        <dbReference type="Proteomes" id="UP000038045"/>
    </source>
</evidence>
<dbReference type="InterPro" id="IPR000276">
    <property type="entry name" value="GPCR_Rhodpsn"/>
</dbReference>
<comment type="subcellular location">
    <subcellularLocation>
        <location evidence="1">Membrane</location>
    </subcellularLocation>
</comment>
<dbReference type="PANTHER" id="PTHR47632">
    <property type="entry name" value="FMRFAMIDE PEPTIDE RECEPTOR FAMILY-RELATED"/>
    <property type="match status" value="1"/>
</dbReference>
<dbReference type="AlphaFoldDB" id="A0A0N4ZSP3"/>
<evidence type="ECO:0000313" key="8">
    <source>
        <dbReference type="WBParaSite" id="PTRK_0001152500.1"/>
    </source>
</evidence>
<dbReference type="InterPro" id="IPR017452">
    <property type="entry name" value="GPCR_Rhodpsn_7TM"/>
</dbReference>
<dbReference type="SUPFAM" id="SSF81321">
    <property type="entry name" value="Family A G protein-coupled receptor-like"/>
    <property type="match status" value="1"/>
</dbReference>
<accession>A0A0N4ZSP3</accession>
<keyword evidence="7" id="KW-1185">Reference proteome</keyword>
<dbReference type="GO" id="GO:0016020">
    <property type="term" value="C:membrane"/>
    <property type="evidence" value="ECO:0007669"/>
    <property type="project" value="UniProtKB-SubCell"/>
</dbReference>
<dbReference type="STRING" id="131310.A0A0N4ZSP3"/>
<evidence type="ECO:0000256" key="5">
    <source>
        <dbReference type="SAM" id="Phobius"/>
    </source>
</evidence>
<reference evidence="8" key="1">
    <citation type="submission" date="2017-02" db="UniProtKB">
        <authorList>
            <consortium name="WormBaseParasite"/>
        </authorList>
    </citation>
    <scope>IDENTIFICATION</scope>
</reference>
<name>A0A0N4ZSP3_PARTI</name>
<dbReference type="Gene3D" id="1.20.1070.10">
    <property type="entry name" value="Rhodopsin 7-helix transmembrane proteins"/>
    <property type="match status" value="1"/>
</dbReference>
<dbReference type="PANTHER" id="PTHR47632:SF4">
    <property type="entry name" value="G-PROTEIN COUPLED RECEPTORS FAMILY 1 PROFILE DOMAIN-CONTAINING PROTEIN"/>
    <property type="match status" value="1"/>
</dbReference>
<evidence type="ECO:0000256" key="2">
    <source>
        <dbReference type="ARBA" id="ARBA00022692"/>
    </source>
</evidence>
<keyword evidence="3 5" id="KW-1133">Transmembrane helix</keyword>
<dbReference type="WBParaSite" id="PTRK_0001152500.1">
    <property type="protein sequence ID" value="PTRK_0001152500.1"/>
    <property type="gene ID" value="PTRK_0001152500"/>
</dbReference>
<feature type="transmembrane region" description="Helical" evidence="5">
    <location>
        <begin position="241"/>
        <end position="265"/>
    </location>
</feature>
<dbReference type="SMART" id="SM01381">
    <property type="entry name" value="7TM_GPCR_Srsx"/>
    <property type="match status" value="1"/>
</dbReference>
<dbReference type="PROSITE" id="PS50262">
    <property type="entry name" value="G_PROTEIN_RECEP_F1_2"/>
    <property type="match status" value="1"/>
</dbReference>
<feature type="transmembrane region" description="Helical" evidence="5">
    <location>
        <begin position="313"/>
        <end position="332"/>
    </location>
</feature>